<reference evidence="2" key="1">
    <citation type="submission" date="2022-04" db="EMBL/GenBank/DDBJ databases">
        <title>Carnegiea gigantea Genome sequencing and assembly v2.</title>
        <authorList>
            <person name="Copetti D."/>
            <person name="Sanderson M.J."/>
            <person name="Burquez A."/>
            <person name="Wojciechowski M.F."/>
        </authorList>
    </citation>
    <scope>NUCLEOTIDE SEQUENCE</scope>
    <source>
        <strain evidence="2">SGP5-SGP5p</strain>
        <tissue evidence="2">Aerial part</tissue>
    </source>
</reference>
<protein>
    <recommendedName>
        <fullName evidence="1">Reverse transcriptase zinc-binding domain-containing protein</fullName>
    </recommendedName>
</protein>
<dbReference type="EMBL" id="JAKOGI010000788">
    <property type="protein sequence ID" value="KAJ8430502.1"/>
    <property type="molecule type" value="Genomic_DNA"/>
</dbReference>
<sequence>MGSCWVIGNGSMLNIQLSRWLSRPVSFCPMTPVKPAWENAKVSDLIDFDVGGWRTNMVEEVFNPCDVNTIVQIPLSQCWPDDHLIWHYTPYSLFNVQSANHHIREMQNGVLKCSSSTGVNPIWRKIRRLNILPRIKLFGWKVCNLALATRKNLAKRIPGVVINCTIRWAVEEGDVHVFFLCPLAMEIWHGSGLTEFSAGSAWDSPRLCLEGIATMFDSDTLGLYVAILWEIWNAIAAA</sequence>
<comment type="caution">
    <text evidence="2">The sequence shown here is derived from an EMBL/GenBank/DDBJ whole genome shotgun (WGS) entry which is preliminary data.</text>
</comment>
<dbReference type="Proteomes" id="UP001153076">
    <property type="component" value="Unassembled WGS sequence"/>
</dbReference>
<keyword evidence="3" id="KW-1185">Reference proteome</keyword>
<organism evidence="2 3">
    <name type="scientific">Carnegiea gigantea</name>
    <dbReference type="NCBI Taxonomy" id="171969"/>
    <lineage>
        <taxon>Eukaryota</taxon>
        <taxon>Viridiplantae</taxon>
        <taxon>Streptophyta</taxon>
        <taxon>Embryophyta</taxon>
        <taxon>Tracheophyta</taxon>
        <taxon>Spermatophyta</taxon>
        <taxon>Magnoliopsida</taxon>
        <taxon>eudicotyledons</taxon>
        <taxon>Gunneridae</taxon>
        <taxon>Pentapetalae</taxon>
        <taxon>Caryophyllales</taxon>
        <taxon>Cactineae</taxon>
        <taxon>Cactaceae</taxon>
        <taxon>Cactoideae</taxon>
        <taxon>Echinocereeae</taxon>
        <taxon>Carnegiea</taxon>
    </lineage>
</organism>
<evidence type="ECO:0000259" key="1">
    <source>
        <dbReference type="Pfam" id="PF13966"/>
    </source>
</evidence>
<dbReference type="OrthoDB" id="1751718at2759"/>
<gene>
    <name evidence="2" type="ORF">Cgig2_010832</name>
</gene>
<accession>A0A9Q1JTC2</accession>
<evidence type="ECO:0000313" key="2">
    <source>
        <dbReference type="EMBL" id="KAJ8430502.1"/>
    </source>
</evidence>
<evidence type="ECO:0000313" key="3">
    <source>
        <dbReference type="Proteomes" id="UP001153076"/>
    </source>
</evidence>
<feature type="domain" description="Reverse transcriptase zinc-binding" evidence="1">
    <location>
        <begin position="119"/>
        <end position="188"/>
    </location>
</feature>
<proteinExistence type="predicted"/>
<dbReference type="AlphaFoldDB" id="A0A9Q1JTC2"/>
<name>A0A9Q1JTC2_9CARY</name>
<dbReference type="InterPro" id="IPR026960">
    <property type="entry name" value="RVT-Znf"/>
</dbReference>
<dbReference type="Pfam" id="PF13966">
    <property type="entry name" value="zf-RVT"/>
    <property type="match status" value="1"/>
</dbReference>